<dbReference type="Pfam" id="PF13302">
    <property type="entry name" value="Acetyltransf_3"/>
    <property type="match status" value="1"/>
</dbReference>
<dbReference type="InterPro" id="IPR051531">
    <property type="entry name" value="N-acetyltransferase"/>
</dbReference>
<dbReference type="InterPro" id="IPR016181">
    <property type="entry name" value="Acyl_CoA_acyltransferase"/>
</dbReference>
<organism evidence="2 3">
    <name type="scientific">Candidatus Pseudobacter hemicellulosilyticus</name>
    <dbReference type="NCBI Taxonomy" id="3121375"/>
    <lineage>
        <taxon>Bacteria</taxon>
        <taxon>Pseudomonadati</taxon>
        <taxon>Bacteroidota</taxon>
        <taxon>Chitinophagia</taxon>
        <taxon>Chitinophagales</taxon>
        <taxon>Chitinophagaceae</taxon>
        <taxon>Pseudobacter</taxon>
    </lineage>
</organism>
<name>A0AAJ6BGH0_9BACT</name>
<dbReference type="SUPFAM" id="SSF55729">
    <property type="entry name" value="Acyl-CoA N-acyltransferases (Nat)"/>
    <property type="match status" value="1"/>
</dbReference>
<protein>
    <submittedName>
        <fullName evidence="2">GNAT family N-acetyltransferase</fullName>
    </submittedName>
</protein>
<evidence type="ECO:0000313" key="2">
    <source>
        <dbReference type="EMBL" id="WEK34131.1"/>
    </source>
</evidence>
<evidence type="ECO:0000313" key="3">
    <source>
        <dbReference type="Proteomes" id="UP001220610"/>
    </source>
</evidence>
<dbReference type="Proteomes" id="UP001220610">
    <property type="component" value="Chromosome"/>
</dbReference>
<evidence type="ECO:0000259" key="1">
    <source>
        <dbReference type="Pfam" id="PF13302"/>
    </source>
</evidence>
<gene>
    <name evidence="2" type="ORF">P0Y53_16710</name>
</gene>
<dbReference type="AlphaFoldDB" id="A0AAJ6BGH0"/>
<dbReference type="PANTHER" id="PTHR43792:SF13">
    <property type="entry name" value="ACETYLTRANSFERASE"/>
    <property type="match status" value="1"/>
</dbReference>
<sequence length="169" mass="19541">MIETTRLLIIPLTVPSLELYLLGEDRFEEAHQLARNNRTVSREVFRMVQAITLPNMRREPDDGYLFHTFWLVIERSSKTVVAELGFKGTPNARGEVEIGYGTMPARQREGFMTEAVGALVVWARKRNEIASIVAETDQGNNASQKVLHRNGFTQYNKKENMLWWRFNLK</sequence>
<dbReference type="InterPro" id="IPR000182">
    <property type="entry name" value="GNAT_dom"/>
</dbReference>
<feature type="domain" description="N-acetyltransferase" evidence="1">
    <location>
        <begin position="51"/>
        <end position="153"/>
    </location>
</feature>
<dbReference type="PANTHER" id="PTHR43792">
    <property type="entry name" value="GNAT FAMILY, PUTATIVE (AFU_ORTHOLOGUE AFUA_3G00765)-RELATED-RELATED"/>
    <property type="match status" value="1"/>
</dbReference>
<proteinExistence type="predicted"/>
<accession>A0AAJ6BGH0</accession>
<dbReference type="GO" id="GO:0016747">
    <property type="term" value="F:acyltransferase activity, transferring groups other than amino-acyl groups"/>
    <property type="evidence" value="ECO:0007669"/>
    <property type="project" value="InterPro"/>
</dbReference>
<dbReference type="Gene3D" id="3.40.630.30">
    <property type="match status" value="1"/>
</dbReference>
<reference evidence="2" key="1">
    <citation type="submission" date="2023-03" db="EMBL/GenBank/DDBJ databases">
        <title>Andean soil-derived lignocellulolytic bacterial consortium as a source of novel taxa and putative plastic-active enzymes.</title>
        <authorList>
            <person name="Diaz-Garcia L."/>
            <person name="Chuvochina M."/>
            <person name="Feuerriegel G."/>
            <person name="Bunk B."/>
            <person name="Sproer C."/>
            <person name="Streit W.R."/>
            <person name="Rodriguez L.M."/>
            <person name="Overmann J."/>
            <person name="Jimenez D.J."/>
        </authorList>
    </citation>
    <scope>NUCLEOTIDE SEQUENCE</scope>
    <source>
        <strain evidence="2">MAG 7</strain>
    </source>
</reference>
<dbReference type="EMBL" id="CP119311">
    <property type="protein sequence ID" value="WEK34131.1"/>
    <property type="molecule type" value="Genomic_DNA"/>
</dbReference>